<feature type="region of interest" description="Disordered" evidence="1">
    <location>
        <begin position="230"/>
        <end position="570"/>
    </location>
</feature>
<gene>
    <name evidence="2" type="ORF">AORI_5423</name>
</gene>
<feature type="compositionally biased region" description="Gly residues" evidence="1">
    <location>
        <begin position="859"/>
        <end position="874"/>
    </location>
</feature>
<feature type="compositionally biased region" description="Gly residues" evidence="1">
    <location>
        <begin position="799"/>
        <end position="808"/>
    </location>
</feature>
<feature type="compositionally biased region" description="Basic and acidic residues" evidence="1">
    <location>
        <begin position="538"/>
        <end position="549"/>
    </location>
</feature>
<feature type="region of interest" description="Disordered" evidence="1">
    <location>
        <begin position="687"/>
        <end position="906"/>
    </location>
</feature>
<dbReference type="PATRIC" id="fig|1156913.3.peg.5524"/>
<dbReference type="Proteomes" id="UP000013968">
    <property type="component" value="Chromosome"/>
</dbReference>
<proteinExistence type="predicted"/>
<feature type="compositionally biased region" description="Basic and acidic residues" evidence="1">
    <location>
        <begin position="643"/>
        <end position="654"/>
    </location>
</feature>
<feature type="compositionally biased region" description="Polar residues" evidence="1">
    <location>
        <begin position="238"/>
        <end position="249"/>
    </location>
</feature>
<name>R4T6J6_9PSEU</name>
<feature type="compositionally biased region" description="Basic and acidic residues" evidence="1">
    <location>
        <begin position="484"/>
        <end position="505"/>
    </location>
</feature>
<keyword evidence="3" id="KW-1185">Reference proteome</keyword>
<dbReference type="KEGG" id="aoi:AORI_5423"/>
<evidence type="ECO:0000313" key="2">
    <source>
        <dbReference type="EMBL" id="AGM08006.1"/>
    </source>
</evidence>
<dbReference type="AlphaFoldDB" id="R4T6J6"/>
<accession>R4T6J6</accession>
<feature type="compositionally biased region" description="Gly residues" evidence="1">
    <location>
        <begin position="374"/>
        <end position="406"/>
    </location>
</feature>
<feature type="compositionally biased region" description="Gly residues" evidence="1">
    <location>
        <begin position="303"/>
        <end position="312"/>
    </location>
</feature>
<feature type="compositionally biased region" description="Polar residues" evidence="1">
    <location>
        <begin position="258"/>
        <end position="273"/>
    </location>
</feature>
<feature type="region of interest" description="Disordered" evidence="1">
    <location>
        <begin position="634"/>
        <end position="668"/>
    </location>
</feature>
<feature type="compositionally biased region" description="Basic and acidic residues" evidence="1">
    <location>
        <begin position="709"/>
        <end position="757"/>
    </location>
</feature>
<protein>
    <submittedName>
        <fullName evidence="2">Large repetitive protein</fullName>
    </submittedName>
</protein>
<feature type="compositionally biased region" description="Low complexity" evidence="1">
    <location>
        <begin position="325"/>
        <end position="338"/>
    </location>
</feature>
<evidence type="ECO:0000256" key="1">
    <source>
        <dbReference type="SAM" id="MobiDB-lite"/>
    </source>
</evidence>
<feature type="compositionally biased region" description="Gly residues" evidence="1">
    <location>
        <begin position="771"/>
        <end position="784"/>
    </location>
</feature>
<feature type="compositionally biased region" description="Basic and acidic residues" evidence="1">
    <location>
        <begin position="414"/>
        <end position="447"/>
    </location>
</feature>
<organism evidence="2 3">
    <name type="scientific">Amycolatopsis keratiniphila</name>
    <dbReference type="NCBI Taxonomy" id="129921"/>
    <lineage>
        <taxon>Bacteria</taxon>
        <taxon>Bacillati</taxon>
        <taxon>Actinomycetota</taxon>
        <taxon>Actinomycetes</taxon>
        <taxon>Pseudonocardiales</taxon>
        <taxon>Pseudonocardiaceae</taxon>
        <taxon>Amycolatopsis</taxon>
        <taxon>Amycolatopsis japonica group</taxon>
    </lineage>
</organism>
<sequence length="906" mass="90695">MLDPAYFSTLESLESAVSDLVNAADGSATTAWYELEKDIKAAEVALASVNEKFAKQIKAVGDALEGDTGEAFRKYATAILDTSEQVYDTLMGKQFGTNMGNIGRAIQNFVTTWWQLQKIGKEVYEQRVSALRADTQRKIQAAESTAEIAAHTANLATGLVTIKTTSDAALLKDLQNALGTLGSAYNARAADLVPLYISDGDTTTAAPQDSYQAQAGQPQAEEKRTAYLTKVPDRRDQPASQQPTQTGDAEQQAPGDPTESQNNAELASGTQPDSGLKPSLETIPTESAVPGSGTPGLTPATGGSDGLGGPGQADGSQAGGVSPEAQAALGDAKQAAGDAIDDLTSQTEDPARKEALQDAKEAAQGAIDGLTDGAPGGETGGPAGTEGGLDPGAGSGAGAGVGGGLGSPMPGLADAKKAAGKAIDELGKKTDDPKRQKALDDAKKAAEDAIDGLTSPTAPGALTGGPGEPSADEAKEAVGGAIDDLAKAGDSEARQQALEDAKKAASDAVDGITGGGTGAEMQDAAGKAIDDLIGGTDDPERKAALEEAKNAANDAIDKMTPPDLGDAKQAAQDAIGDLARPGDTEARQQALDDAKNAASDAVDGILGQDGTDPAAAADRAQLLDAKEAAGKAIDDLIGDTDDPERKTALEDAKDAMSSAIDEMAAPEHFQQVQDAKLAAERAIDGLGTSSDDAQRQQALDAAKSAANEAIDRINDSPDLTGPEHDQALAQAREDAAKAIDGLARPDDTPAERQELADAKAAANRAIDAIGGTQGGSGGGSGGGSAMRDFLEPSAPGQGNVAGGAGAGGAPATAGGPPPGKFDTQPLSAGVPVNTQGGPPQSAVPGGLGAGQQAGMPMGPMGGAPMGGGGAGGGQGEKEREPQIWIQAEQGAWGENDDSQNPVLGKN</sequence>
<reference evidence="2 3" key="1">
    <citation type="journal article" date="2013" name="BMC Genomics">
        <title>ContigScape: a Cytoscape plugin facilitating microbial genome gap closing.</title>
        <authorList>
            <person name="Tang B."/>
            <person name="Wang Q."/>
            <person name="Yang M."/>
            <person name="Xie F."/>
            <person name="Zhu Y."/>
            <person name="Zhuo Y."/>
            <person name="Wang S."/>
            <person name="Gao H."/>
            <person name="Ding X."/>
            <person name="Zhang L."/>
            <person name="Zhao G."/>
            <person name="Zheng H."/>
        </authorList>
    </citation>
    <scope>NUCLEOTIDE SEQUENCE [LARGE SCALE GENOMIC DNA]</scope>
    <source>
        <strain evidence="2 3">HCCB10007</strain>
    </source>
</reference>
<feature type="compositionally biased region" description="Low complexity" evidence="1">
    <location>
        <begin position="758"/>
        <end position="770"/>
    </location>
</feature>
<feature type="compositionally biased region" description="Basic and acidic residues" evidence="1">
    <location>
        <begin position="349"/>
        <end position="361"/>
    </location>
</feature>
<dbReference type="HOGENOM" id="CLU_324568_0_0_11"/>
<evidence type="ECO:0000313" key="3">
    <source>
        <dbReference type="Proteomes" id="UP000013968"/>
    </source>
</evidence>
<dbReference type="EMBL" id="CP003410">
    <property type="protein sequence ID" value="AGM08006.1"/>
    <property type="molecule type" value="Genomic_DNA"/>
</dbReference>